<feature type="compositionally biased region" description="Low complexity" evidence="1">
    <location>
        <begin position="84"/>
        <end position="99"/>
    </location>
</feature>
<feature type="compositionally biased region" description="Low complexity" evidence="1">
    <location>
        <begin position="40"/>
        <end position="52"/>
    </location>
</feature>
<sequence length="926" mass="103945">MSLDPNDFQLKHTNVSRPQLLHSDSHQSVASQSASEGYYSASEKASGASSSSNGRTPRPDHELPASDAHLTSLRGVGIPRQQERAAAAAPHQPRMPQPRTAMDPDSQATTPGQDTTPYIRFAIDQLTRDEEVRGSRVYPEVRPAVVAANDDEDYPVERIVPDHGLGYTQPRATPHVSPNAPRQQPLRSAEGRKPVPTPKLVHANKPGHSQKPVHAQQPVQTQQPVQAQQPAHAQMPMYAPMPMPTQQPSHALKPAPAQLYTPLPQSQARPASPQTHRDVFVALDQPPSPLRFRPAIIRTVWLGIFTFLCAVMLAALIFAAIYSNRNGGVGLWDYVQFGDGRYFVFQYLPTLLGMLILLWLIQVQTALQRIVPFISMASESSHQRSQSAFLQLYPTQFLLPNLEHFRAGRPLVGVCYVVFWLFSWTIPLLAACFNVRYNQERRVWVWVAVQGVIWTVVVLYILLILALVYLTVFLMRVETGLRWDPRSLADIISLFERSNVTADYNGSETFQKGDWDQIRARTDRIGYWRTTNRPKDIFYGIGKEGGLTRRFTLEEGRIKEKSPERVHGSERPTDYSIRMDIRDSDIRLKYLPWYLKDTMVIAWIVTAVVLLIAFLVVSFIKQNVRLGFLSRVEARTNAAGFSASNFVYSFIPALIGHFLFLAFLSLDYSIRVLQPYIALSSTGGATAETSLLVDYACRLPLSVTLSAAENKHFQTAILSLISLTSISIPIIAGGCFWTQYYNSIDNVRVAADLPAYYALCFFLVLYTLGLFTLIPNRHRAALPHQSASLADITSWIYQSPLLTDRAFASPHTKPDLVARLMGTAYFENTWTRSVASLVRPSRSNLRADSPTDPALHAEKERRAARGTEESDTPGRSRYGFGIHVGRDGLEHLGIDRVQRGGDRAGRPLVIFEEQRRQKRKSWSEQV</sequence>
<dbReference type="EMBL" id="ML977501">
    <property type="protein sequence ID" value="KAF2131919.1"/>
    <property type="molecule type" value="Genomic_DNA"/>
</dbReference>
<dbReference type="InterPro" id="IPR021840">
    <property type="entry name" value="DUF3433"/>
</dbReference>
<name>A0A6A6AJ03_9PLEO</name>
<feature type="compositionally biased region" description="Basic and acidic residues" evidence="1">
    <location>
        <begin position="855"/>
        <end position="874"/>
    </location>
</feature>
<reference evidence="3" key="1">
    <citation type="journal article" date="2020" name="Stud. Mycol.">
        <title>101 Dothideomycetes genomes: a test case for predicting lifestyles and emergence of pathogens.</title>
        <authorList>
            <person name="Haridas S."/>
            <person name="Albert R."/>
            <person name="Binder M."/>
            <person name="Bloem J."/>
            <person name="Labutti K."/>
            <person name="Salamov A."/>
            <person name="Andreopoulos B."/>
            <person name="Baker S."/>
            <person name="Barry K."/>
            <person name="Bills G."/>
            <person name="Bluhm B."/>
            <person name="Cannon C."/>
            <person name="Castanera R."/>
            <person name="Culley D."/>
            <person name="Daum C."/>
            <person name="Ezra D."/>
            <person name="Gonzalez J."/>
            <person name="Henrissat B."/>
            <person name="Kuo A."/>
            <person name="Liang C."/>
            <person name="Lipzen A."/>
            <person name="Lutzoni F."/>
            <person name="Magnuson J."/>
            <person name="Mondo S."/>
            <person name="Nolan M."/>
            <person name="Ohm R."/>
            <person name="Pangilinan J."/>
            <person name="Park H.-J."/>
            <person name="Ramirez L."/>
            <person name="Alfaro M."/>
            <person name="Sun H."/>
            <person name="Tritt A."/>
            <person name="Yoshinaga Y."/>
            <person name="Zwiers L.-H."/>
            <person name="Turgeon B."/>
            <person name="Goodwin S."/>
            <person name="Spatafora J."/>
            <person name="Crous P."/>
            <person name="Grigoriev I."/>
        </authorList>
    </citation>
    <scope>NUCLEOTIDE SEQUENCE</scope>
    <source>
        <strain evidence="3">CBS 119687</strain>
    </source>
</reference>
<dbReference type="GeneID" id="54406032"/>
<proteinExistence type="predicted"/>
<dbReference type="PANTHER" id="PTHR37544:SF1">
    <property type="entry name" value="PHOSPHORIBOSYLAMINOIMIDAZOLE-SUCCINOCARBOXAMIDE SYNTHASE"/>
    <property type="match status" value="1"/>
</dbReference>
<dbReference type="Proteomes" id="UP000799771">
    <property type="component" value="Unassembled WGS sequence"/>
</dbReference>
<feature type="transmembrane region" description="Helical" evidence="2">
    <location>
        <begin position="443"/>
        <end position="472"/>
    </location>
</feature>
<organism evidence="3 4">
    <name type="scientific">Dothidotthia symphoricarpi CBS 119687</name>
    <dbReference type="NCBI Taxonomy" id="1392245"/>
    <lineage>
        <taxon>Eukaryota</taxon>
        <taxon>Fungi</taxon>
        <taxon>Dikarya</taxon>
        <taxon>Ascomycota</taxon>
        <taxon>Pezizomycotina</taxon>
        <taxon>Dothideomycetes</taxon>
        <taxon>Pleosporomycetidae</taxon>
        <taxon>Pleosporales</taxon>
        <taxon>Dothidotthiaceae</taxon>
        <taxon>Dothidotthia</taxon>
    </lineage>
</organism>
<accession>A0A6A6AJ03</accession>
<feature type="transmembrane region" description="Helical" evidence="2">
    <location>
        <begin position="300"/>
        <end position="322"/>
    </location>
</feature>
<feature type="region of interest" description="Disordered" evidence="1">
    <location>
        <begin position="841"/>
        <end position="880"/>
    </location>
</feature>
<dbReference type="PANTHER" id="PTHR37544">
    <property type="entry name" value="SPRAY-RELATED"/>
    <property type="match status" value="1"/>
</dbReference>
<keyword evidence="2" id="KW-0472">Membrane</keyword>
<dbReference type="AlphaFoldDB" id="A0A6A6AJ03"/>
<dbReference type="OrthoDB" id="3057599at2759"/>
<keyword evidence="2" id="KW-0812">Transmembrane</keyword>
<keyword evidence="2" id="KW-1133">Transmembrane helix</keyword>
<protein>
    <submittedName>
        <fullName evidence="3">Uncharacterized protein</fullName>
    </submittedName>
</protein>
<evidence type="ECO:0000313" key="3">
    <source>
        <dbReference type="EMBL" id="KAF2131919.1"/>
    </source>
</evidence>
<feature type="transmembrane region" description="Helical" evidence="2">
    <location>
        <begin position="411"/>
        <end position="437"/>
    </location>
</feature>
<feature type="transmembrane region" description="Helical" evidence="2">
    <location>
        <begin position="646"/>
        <end position="666"/>
    </location>
</feature>
<dbReference type="Pfam" id="PF11915">
    <property type="entry name" value="DUF3433"/>
    <property type="match status" value="2"/>
</dbReference>
<keyword evidence="4" id="KW-1185">Reference proteome</keyword>
<feature type="region of interest" description="Disordered" evidence="1">
    <location>
        <begin position="895"/>
        <end position="926"/>
    </location>
</feature>
<evidence type="ECO:0000256" key="1">
    <source>
        <dbReference type="SAM" id="MobiDB-lite"/>
    </source>
</evidence>
<dbReference type="RefSeq" id="XP_033526306.1">
    <property type="nucleotide sequence ID" value="XM_033665600.1"/>
</dbReference>
<feature type="compositionally biased region" description="Polar residues" evidence="1">
    <location>
        <begin position="106"/>
        <end position="116"/>
    </location>
</feature>
<feature type="compositionally biased region" description="Basic and acidic residues" evidence="1">
    <location>
        <begin position="895"/>
        <end position="905"/>
    </location>
</feature>
<gene>
    <name evidence="3" type="ORF">P153DRAFT_334222</name>
</gene>
<feature type="compositionally biased region" description="Polar residues" evidence="1">
    <location>
        <begin position="26"/>
        <end position="35"/>
    </location>
</feature>
<feature type="region of interest" description="Disordered" evidence="1">
    <location>
        <begin position="163"/>
        <end position="231"/>
    </location>
</feature>
<evidence type="ECO:0000313" key="4">
    <source>
        <dbReference type="Proteomes" id="UP000799771"/>
    </source>
</evidence>
<feature type="transmembrane region" description="Helical" evidence="2">
    <location>
        <begin position="755"/>
        <end position="774"/>
    </location>
</feature>
<evidence type="ECO:0000256" key="2">
    <source>
        <dbReference type="SAM" id="Phobius"/>
    </source>
</evidence>
<feature type="compositionally biased region" description="Low complexity" evidence="1">
    <location>
        <begin position="212"/>
        <end position="231"/>
    </location>
</feature>
<feature type="transmembrane region" description="Helical" evidence="2">
    <location>
        <begin position="342"/>
        <end position="361"/>
    </location>
</feature>
<feature type="region of interest" description="Disordered" evidence="1">
    <location>
        <begin position="1"/>
        <end position="118"/>
    </location>
</feature>
<feature type="transmembrane region" description="Helical" evidence="2">
    <location>
        <begin position="600"/>
        <end position="620"/>
    </location>
</feature>
<feature type="transmembrane region" description="Helical" evidence="2">
    <location>
        <begin position="716"/>
        <end position="740"/>
    </location>
</feature>